<dbReference type="CDD" id="cd15861">
    <property type="entry name" value="SNARE_SNAP25N_23N_29N_SEC9N"/>
    <property type="match status" value="1"/>
</dbReference>
<feature type="compositionally biased region" description="Low complexity" evidence="7">
    <location>
        <begin position="77"/>
        <end position="89"/>
    </location>
</feature>
<evidence type="ECO:0000256" key="7">
    <source>
        <dbReference type="SAM" id="MobiDB-lite"/>
    </source>
</evidence>
<evidence type="ECO:0000256" key="4">
    <source>
        <dbReference type="ARBA" id="ARBA00022927"/>
    </source>
</evidence>
<sequence>MFGFRKSPAKKISKQTSVDPGFPGSSTSNPFDSDTELDNKKTPKPARRTSSEPVLIKPNSKSFDDDDDDDYFGRGGSSASSSYSSSSAARNKHKNGFRDSEELENMSVQELESYAVNRSEETTKTVNNCLKIAEDIRQDATRTLDTLNQQGEQITRTHMMAADVDRDLSKGEKLLGNLGGMFSKPWKAKKTRDITGPLITKDDNFKGKATKEQRQKLGLAPLPKGRVTSSTPPPEPTNALQKVEVEKAKQDDSLSDLSNILGDLKGMAVDMGGELDRQNKALDHLHDDVEELNSRVKGANQRARRLVGK</sequence>
<feature type="region of interest" description="Disordered" evidence="7">
    <location>
        <begin position="1"/>
        <end position="105"/>
    </location>
</feature>
<dbReference type="CDD" id="cd15841">
    <property type="entry name" value="SNARE_Qc"/>
    <property type="match status" value="1"/>
</dbReference>
<dbReference type="AlphaFoldDB" id="A0A5B6YIG8"/>
<accession>A0A5B6YIG8</accession>
<feature type="coiled-coil region" evidence="6">
    <location>
        <begin position="275"/>
        <end position="309"/>
    </location>
</feature>
<evidence type="ECO:0000256" key="1">
    <source>
        <dbReference type="ARBA" id="ARBA00004370"/>
    </source>
</evidence>
<keyword evidence="5" id="KW-0472">Membrane</keyword>
<gene>
    <name evidence="9" type="ORF">Din_000972</name>
    <name evidence="10" type="ORF">Din_000973</name>
</gene>
<evidence type="ECO:0000256" key="2">
    <source>
        <dbReference type="ARBA" id="ARBA00009480"/>
    </source>
</evidence>
<dbReference type="FunFam" id="1.20.5.110:FF:000040">
    <property type="entry name" value="SNAP25 homologous protein SNAP33"/>
    <property type="match status" value="1"/>
</dbReference>
<dbReference type="GO" id="GO:0031201">
    <property type="term" value="C:SNARE complex"/>
    <property type="evidence" value="ECO:0007669"/>
    <property type="project" value="InterPro"/>
</dbReference>
<dbReference type="GO" id="GO:0015031">
    <property type="term" value="P:protein transport"/>
    <property type="evidence" value="ECO:0007669"/>
    <property type="project" value="UniProtKB-KW"/>
</dbReference>
<feature type="compositionally biased region" description="Basic and acidic residues" evidence="7">
    <location>
        <begin position="204"/>
        <end position="215"/>
    </location>
</feature>
<dbReference type="InterPro" id="IPR044766">
    <property type="entry name" value="NPSN/SNAP25-like_N_SNARE"/>
</dbReference>
<evidence type="ECO:0000313" key="9">
    <source>
        <dbReference type="EMBL" id="MPA31531.1"/>
    </source>
</evidence>
<dbReference type="EMBL" id="GHES01000973">
    <property type="protein sequence ID" value="MPA31532.1"/>
    <property type="molecule type" value="Transcribed_RNA"/>
</dbReference>
<name>A0A5B6YIG8_DAVIN</name>
<dbReference type="SMART" id="SM00397">
    <property type="entry name" value="t_SNARE"/>
    <property type="match status" value="2"/>
</dbReference>
<dbReference type="Gene3D" id="1.20.5.110">
    <property type="match status" value="2"/>
</dbReference>
<dbReference type="GO" id="GO:0016192">
    <property type="term" value="P:vesicle-mediated transport"/>
    <property type="evidence" value="ECO:0007669"/>
    <property type="project" value="UniProtKB-ARBA"/>
</dbReference>
<dbReference type="PANTHER" id="PTHR19305:SF40">
    <property type="entry name" value="SNAP25 HOMOLOGOUS PROTEIN SNAP30-RELATED"/>
    <property type="match status" value="1"/>
</dbReference>
<keyword evidence="6" id="KW-0175">Coiled coil</keyword>
<protein>
    <recommendedName>
        <fullName evidence="8">t-SNARE coiled-coil homology domain-containing protein</fullName>
    </recommendedName>
</protein>
<evidence type="ECO:0000256" key="6">
    <source>
        <dbReference type="SAM" id="Coils"/>
    </source>
</evidence>
<dbReference type="SUPFAM" id="SSF58038">
    <property type="entry name" value="SNARE fusion complex"/>
    <property type="match status" value="2"/>
</dbReference>
<evidence type="ECO:0000256" key="3">
    <source>
        <dbReference type="ARBA" id="ARBA00022448"/>
    </source>
</evidence>
<keyword evidence="3" id="KW-0813">Transport</keyword>
<dbReference type="GO" id="GO:0005484">
    <property type="term" value="F:SNAP receptor activity"/>
    <property type="evidence" value="ECO:0007669"/>
    <property type="project" value="InterPro"/>
</dbReference>
<organism evidence="9">
    <name type="scientific">Davidia involucrata</name>
    <name type="common">Dove tree</name>
    <dbReference type="NCBI Taxonomy" id="16924"/>
    <lineage>
        <taxon>Eukaryota</taxon>
        <taxon>Viridiplantae</taxon>
        <taxon>Streptophyta</taxon>
        <taxon>Embryophyta</taxon>
        <taxon>Tracheophyta</taxon>
        <taxon>Spermatophyta</taxon>
        <taxon>Magnoliopsida</taxon>
        <taxon>eudicotyledons</taxon>
        <taxon>Gunneridae</taxon>
        <taxon>Pentapetalae</taxon>
        <taxon>asterids</taxon>
        <taxon>Cornales</taxon>
        <taxon>Nyssaceae</taxon>
        <taxon>Davidia</taxon>
    </lineage>
</organism>
<dbReference type="GO" id="GO:0005886">
    <property type="term" value="C:plasma membrane"/>
    <property type="evidence" value="ECO:0007669"/>
    <property type="project" value="TreeGrafter"/>
</dbReference>
<dbReference type="FunFam" id="1.20.5.110:FF:000031">
    <property type="entry name" value="SNAP25 homologous protein SNAP33"/>
    <property type="match status" value="1"/>
</dbReference>
<dbReference type="PROSITE" id="PS50192">
    <property type="entry name" value="T_SNARE"/>
    <property type="match status" value="1"/>
</dbReference>
<feature type="compositionally biased region" description="Polar residues" evidence="7">
    <location>
        <begin position="14"/>
        <end position="32"/>
    </location>
</feature>
<feature type="region of interest" description="Disordered" evidence="7">
    <location>
        <begin position="204"/>
        <end position="239"/>
    </location>
</feature>
<comment type="subcellular location">
    <subcellularLocation>
        <location evidence="1">Membrane</location>
    </subcellularLocation>
</comment>
<proteinExistence type="inferred from homology"/>
<evidence type="ECO:0000259" key="8">
    <source>
        <dbReference type="PROSITE" id="PS50192"/>
    </source>
</evidence>
<evidence type="ECO:0000313" key="10">
    <source>
        <dbReference type="EMBL" id="MPA31532.1"/>
    </source>
</evidence>
<dbReference type="EMBL" id="GHES01000972">
    <property type="protein sequence ID" value="MPA31531.1"/>
    <property type="molecule type" value="Transcribed_RNA"/>
</dbReference>
<feature type="domain" description="T-SNARE coiled-coil homology" evidence="8">
    <location>
        <begin position="244"/>
        <end position="306"/>
    </location>
</feature>
<evidence type="ECO:0000256" key="5">
    <source>
        <dbReference type="ARBA" id="ARBA00023136"/>
    </source>
</evidence>
<dbReference type="PANTHER" id="PTHR19305">
    <property type="entry name" value="SYNAPTOSOMAL ASSOCIATED PROTEIN"/>
    <property type="match status" value="1"/>
</dbReference>
<reference evidence="9" key="1">
    <citation type="submission" date="2019-08" db="EMBL/GenBank/DDBJ databases">
        <title>Reference gene set and small RNA set construction with multiple tissues from Davidia involucrata Baill.</title>
        <authorList>
            <person name="Yang H."/>
            <person name="Zhou C."/>
            <person name="Li G."/>
            <person name="Wang J."/>
            <person name="Gao P."/>
            <person name="Wang M."/>
            <person name="Wang R."/>
            <person name="Zhao Y."/>
        </authorList>
    </citation>
    <scope>NUCLEOTIDE SEQUENCE</scope>
    <source>
        <tissue evidence="9">Mixed with DoveR01_LX</tissue>
    </source>
</reference>
<comment type="similarity">
    <text evidence="2">Belongs to the SNAP-25 family.</text>
</comment>
<keyword evidence="4" id="KW-0653">Protein transport</keyword>
<dbReference type="InterPro" id="IPR000727">
    <property type="entry name" value="T_SNARE_dom"/>
</dbReference>